<gene>
    <name evidence="1" type="ORF">PISMIDRAFT_575487</name>
</gene>
<name>A0A0C9YV83_9AGAM</name>
<organism evidence="1 2">
    <name type="scientific">Pisolithus microcarpus 441</name>
    <dbReference type="NCBI Taxonomy" id="765257"/>
    <lineage>
        <taxon>Eukaryota</taxon>
        <taxon>Fungi</taxon>
        <taxon>Dikarya</taxon>
        <taxon>Basidiomycota</taxon>
        <taxon>Agaricomycotina</taxon>
        <taxon>Agaricomycetes</taxon>
        <taxon>Agaricomycetidae</taxon>
        <taxon>Boletales</taxon>
        <taxon>Sclerodermatineae</taxon>
        <taxon>Pisolithaceae</taxon>
        <taxon>Pisolithus</taxon>
    </lineage>
</organism>
<protein>
    <submittedName>
        <fullName evidence="1">Uncharacterized protein</fullName>
    </submittedName>
</protein>
<evidence type="ECO:0000313" key="1">
    <source>
        <dbReference type="EMBL" id="KIK20691.1"/>
    </source>
</evidence>
<reference evidence="1 2" key="1">
    <citation type="submission" date="2014-04" db="EMBL/GenBank/DDBJ databases">
        <authorList>
            <consortium name="DOE Joint Genome Institute"/>
            <person name="Kuo A."/>
            <person name="Kohler A."/>
            <person name="Costa M.D."/>
            <person name="Nagy L.G."/>
            <person name="Floudas D."/>
            <person name="Copeland A."/>
            <person name="Barry K.W."/>
            <person name="Cichocki N."/>
            <person name="Veneault-Fourrey C."/>
            <person name="LaButti K."/>
            <person name="Lindquist E.A."/>
            <person name="Lipzen A."/>
            <person name="Lundell T."/>
            <person name="Morin E."/>
            <person name="Murat C."/>
            <person name="Sun H."/>
            <person name="Tunlid A."/>
            <person name="Henrissat B."/>
            <person name="Grigoriev I.V."/>
            <person name="Hibbett D.S."/>
            <person name="Martin F."/>
            <person name="Nordberg H.P."/>
            <person name="Cantor M.N."/>
            <person name="Hua S.X."/>
        </authorList>
    </citation>
    <scope>NUCLEOTIDE SEQUENCE [LARGE SCALE GENOMIC DNA]</scope>
    <source>
        <strain evidence="1 2">441</strain>
    </source>
</reference>
<dbReference type="EMBL" id="KN833760">
    <property type="protein sequence ID" value="KIK20691.1"/>
    <property type="molecule type" value="Genomic_DNA"/>
</dbReference>
<keyword evidence="2" id="KW-1185">Reference proteome</keyword>
<dbReference type="AlphaFoldDB" id="A0A0C9YV83"/>
<dbReference type="HOGENOM" id="CLU_2085740_0_0_1"/>
<sequence>MHLTRYLIAQTGQNNDELKASVKGLDWVSRCLVMDIEYAERMQPLSVAMDLKSTGDHHSSWGDRLSFIDFSTSVPFKINVLQCSWYRRVHCAGTRARDVLKPTLADSVLFFKKICRL</sequence>
<dbReference type="Proteomes" id="UP000054018">
    <property type="component" value="Unassembled WGS sequence"/>
</dbReference>
<accession>A0A0C9YV83</accession>
<evidence type="ECO:0000313" key="2">
    <source>
        <dbReference type="Proteomes" id="UP000054018"/>
    </source>
</evidence>
<reference evidence="2" key="2">
    <citation type="submission" date="2015-01" db="EMBL/GenBank/DDBJ databases">
        <title>Evolutionary Origins and Diversification of the Mycorrhizal Mutualists.</title>
        <authorList>
            <consortium name="DOE Joint Genome Institute"/>
            <consortium name="Mycorrhizal Genomics Consortium"/>
            <person name="Kohler A."/>
            <person name="Kuo A."/>
            <person name="Nagy L.G."/>
            <person name="Floudas D."/>
            <person name="Copeland A."/>
            <person name="Barry K.W."/>
            <person name="Cichocki N."/>
            <person name="Veneault-Fourrey C."/>
            <person name="LaButti K."/>
            <person name="Lindquist E.A."/>
            <person name="Lipzen A."/>
            <person name="Lundell T."/>
            <person name="Morin E."/>
            <person name="Murat C."/>
            <person name="Riley R."/>
            <person name="Ohm R."/>
            <person name="Sun H."/>
            <person name="Tunlid A."/>
            <person name="Henrissat B."/>
            <person name="Grigoriev I.V."/>
            <person name="Hibbett D.S."/>
            <person name="Martin F."/>
        </authorList>
    </citation>
    <scope>NUCLEOTIDE SEQUENCE [LARGE SCALE GENOMIC DNA]</scope>
    <source>
        <strain evidence="2">441</strain>
    </source>
</reference>
<proteinExistence type="predicted"/>